<keyword evidence="3" id="KW-0862">Zinc</keyword>
<dbReference type="EMBL" id="MFFU01000043">
    <property type="protein sequence ID" value="OGF18542.1"/>
    <property type="molecule type" value="Genomic_DNA"/>
</dbReference>
<feature type="domain" description="Zinc finger DksA/TraR C4-type" evidence="5">
    <location>
        <begin position="87"/>
        <end position="120"/>
    </location>
</feature>
<evidence type="ECO:0000256" key="4">
    <source>
        <dbReference type="PROSITE-ProRule" id="PRU00510"/>
    </source>
</evidence>
<feature type="zinc finger region" description="dksA C4-type" evidence="4">
    <location>
        <begin position="91"/>
        <end position="115"/>
    </location>
</feature>
<dbReference type="InterPro" id="IPR000962">
    <property type="entry name" value="Znf_DskA_TraR"/>
</dbReference>
<accession>A0A1F5RW51</accession>
<dbReference type="SUPFAM" id="SSF57716">
    <property type="entry name" value="Glucocorticoid receptor-like (DNA-binding domain)"/>
    <property type="match status" value="1"/>
</dbReference>
<reference evidence="6 7" key="1">
    <citation type="journal article" date="2016" name="Nat. Commun.">
        <title>Thousands of microbial genomes shed light on interconnected biogeochemical processes in an aquifer system.</title>
        <authorList>
            <person name="Anantharaman K."/>
            <person name="Brown C.T."/>
            <person name="Hug L.A."/>
            <person name="Sharon I."/>
            <person name="Castelle C.J."/>
            <person name="Probst A.J."/>
            <person name="Thomas B.C."/>
            <person name="Singh A."/>
            <person name="Wilkins M.J."/>
            <person name="Karaoz U."/>
            <person name="Brodie E.L."/>
            <person name="Williams K.H."/>
            <person name="Hubbard S.S."/>
            <person name="Banfield J.F."/>
        </authorList>
    </citation>
    <scope>NUCLEOTIDE SEQUENCE [LARGE SCALE GENOMIC DNA]</scope>
</reference>
<comment type="caution">
    <text evidence="6">The sequence shown here is derived from an EMBL/GenBank/DDBJ whole genome shotgun (WGS) entry which is preliminary data.</text>
</comment>
<dbReference type="Pfam" id="PF01258">
    <property type="entry name" value="zf-dskA_traR"/>
    <property type="match status" value="1"/>
</dbReference>
<dbReference type="PANTHER" id="PTHR33823">
    <property type="entry name" value="RNA POLYMERASE-BINDING TRANSCRIPTION FACTOR DKSA-RELATED"/>
    <property type="match status" value="1"/>
</dbReference>
<gene>
    <name evidence="6" type="ORF">A3D54_03975</name>
</gene>
<protein>
    <recommendedName>
        <fullName evidence="5">Zinc finger DksA/TraR C4-type domain-containing protein</fullName>
    </recommendedName>
</protein>
<evidence type="ECO:0000259" key="5">
    <source>
        <dbReference type="Pfam" id="PF01258"/>
    </source>
</evidence>
<organism evidence="6 7">
    <name type="scientific">Candidatus Falkowbacteria bacterium RIFCSPHIGHO2_02_FULL_45_15</name>
    <dbReference type="NCBI Taxonomy" id="1797987"/>
    <lineage>
        <taxon>Bacteria</taxon>
        <taxon>Candidatus Falkowiibacteriota</taxon>
    </lineage>
</organism>
<dbReference type="AlphaFoldDB" id="A0A1F5RW51"/>
<proteinExistence type="predicted"/>
<dbReference type="PANTHER" id="PTHR33823:SF4">
    <property type="entry name" value="GENERAL STRESS PROTEIN 16O"/>
    <property type="match status" value="1"/>
</dbReference>
<keyword evidence="1" id="KW-0479">Metal-binding</keyword>
<keyword evidence="2" id="KW-0863">Zinc-finger</keyword>
<evidence type="ECO:0000256" key="1">
    <source>
        <dbReference type="ARBA" id="ARBA00022723"/>
    </source>
</evidence>
<evidence type="ECO:0000256" key="2">
    <source>
        <dbReference type="ARBA" id="ARBA00022771"/>
    </source>
</evidence>
<name>A0A1F5RW51_9BACT</name>
<dbReference type="Gene3D" id="1.20.120.910">
    <property type="entry name" value="DksA, coiled-coil domain"/>
    <property type="match status" value="1"/>
</dbReference>
<dbReference type="Proteomes" id="UP000177691">
    <property type="component" value="Unassembled WGS sequence"/>
</dbReference>
<sequence>MDKKVVAKIKKELLLRKKEIEEELRRFTEEDQYSKGKHRPRFINIGTTNDDNAKEIDTYTTDLSLSKVLESNLEDINKALQRIANKTYGICKYCGKEIGEKRLLARPVSSACINCKSKLQQSA</sequence>
<evidence type="ECO:0000313" key="7">
    <source>
        <dbReference type="Proteomes" id="UP000177691"/>
    </source>
</evidence>
<dbReference type="PROSITE" id="PS51128">
    <property type="entry name" value="ZF_DKSA_2"/>
    <property type="match status" value="1"/>
</dbReference>
<evidence type="ECO:0000256" key="3">
    <source>
        <dbReference type="ARBA" id="ARBA00022833"/>
    </source>
</evidence>
<evidence type="ECO:0000313" key="6">
    <source>
        <dbReference type="EMBL" id="OGF18542.1"/>
    </source>
</evidence>
<dbReference type="GO" id="GO:0008270">
    <property type="term" value="F:zinc ion binding"/>
    <property type="evidence" value="ECO:0007669"/>
    <property type="project" value="UniProtKB-KW"/>
</dbReference>